<feature type="transmembrane region" description="Helical" evidence="1">
    <location>
        <begin position="286"/>
        <end position="304"/>
    </location>
</feature>
<proteinExistence type="predicted"/>
<gene>
    <name evidence="2" type="ORF">ATY39_16060</name>
</gene>
<organism evidence="2 3">
    <name type="scientific">Rummeliibacillus stabekisii</name>
    <dbReference type="NCBI Taxonomy" id="241244"/>
    <lineage>
        <taxon>Bacteria</taxon>
        <taxon>Bacillati</taxon>
        <taxon>Bacillota</taxon>
        <taxon>Bacilli</taxon>
        <taxon>Bacillales</taxon>
        <taxon>Caryophanaceae</taxon>
        <taxon>Rummeliibacillus</taxon>
    </lineage>
</organism>
<feature type="transmembrane region" description="Helical" evidence="1">
    <location>
        <begin position="31"/>
        <end position="50"/>
    </location>
</feature>
<reference evidence="2 3" key="1">
    <citation type="journal article" date="2016" name="Genome Announc.">
        <title>Whole-Genome Sequence of Rummeliibacillus stabekisii Strain PP9 Isolated from Antarctic Soil.</title>
        <authorList>
            <person name="da Mota F.F."/>
            <person name="Vollu R.E."/>
            <person name="Jurelevicius D."/>
            <person name="Seldin L."/>
        </authorList>
    </citation>
    <scope>NUCLEOTIDE SEQUENCE [LARGE SCALE GENOMIC DNA]</scope>
    <source>
        <strain evidence="2 3">PP9</strain>
    </source>
</reference>
<dbReference type="EMBL" id="CP014806">
    <property type="protein sequence ID" value="AMX00759.1"/>
    <property type="molecule type" value="Genomic_DNA"/>
</dbReference>
<keyword evidence="1" id="KW-0472">Membrane</keyword>
<dbReference type="AlphaFoldDB" id="A0A143HGA0"/>
<feature type="transmembrane region" description="Helical" evidence="1">
    <location>
        <begin position="224"/>
        <end position="245"/>
    </location>
</feature>
<keyword evidence="1" id="KW-0812">Transmembrane</keyword>
<feature type="transmembrane region" description="Helical" evidence="1">
    <location>
        <begin position="194"/>
        <end position="218"/>
    </location>
</feature>
<dbReference type="STRING" id="241244.ATY39_16060"/>
<protein>
    <recommendedName>
        <fullName evidence="4">Multidrug resistance efflux transporter family protein</fullName>
    </recommendedName>
</protein>
<dbReference type="Pfam" id="PF13536">
    <property type="entry name" value="EmrE"/>
    <property type="match status" value="1"/>
</dbReference>
<evidence type="ECO:0008006" key="4">
    <source>
        <dbReference type="Google" id="ProtNLM"/>
    </source>
</evidence>
<dbReference type="Proteomes" id="UP000076021">
    <property type="component" value="Chromosome"/>
</dbReference>
<dbReference type="KEGG" id="rst:ATY39_16060"/>
<keyword evidence="1" id="KW-1133">Transmembrane helix</keyword>
<dbReference type="InterPro" id="IPR032713">
    <property type="entry name" value="EmrE"/>
</dbReference>
<keyword evidence="3" id="KW-1185">Reference proteome</keyword>
<evidence type="ECO:0000313" key="3">
    <source>
        <dbReference type="Proteomes" id="UP000076021"/>
    </source>
</evidence>
<evidence type="ECO:0000256" key="1">
    <source>
        <dbReference type="SAM" id="Phobius"/>
    </source>
</evidence>
<dbReference type="RefSeq" id="WP_066791467.1">
    <property type="nucleotide sequence ID" value="NZ_CP014806.1"/>
</dbReference>
<evidence type="ECO:0000313" key="2">
    <source>
        <dbReference type="EMBL" id="AMX00759.1"/>
    </source>
</evidence>
<sequence length="331" mass="36409">MKEIALGILASLFFAVTFILNHSMELEGGSFLWSSSLRYFFMLPFLLIIVSARKGMPVLTKEMKAKPLPWLCWSFVGFVLFYAPLTFAAAYGPGWLVSGTWQFTIIAGVLLAPFFVNYIDGRPIRQKVPVTSLLISSIIVIGIILIQIPSSQNVSTSQLLLSILPVIVAAFAYPLGNRKMMDLCQGRLDTFQRVLGMTIASMPAWIVMAVYALFTVGLPSMSQLIQSLIVGISSGVIATVLFFIATDRVHHDQGKLAAVEATQSTEIIFVIIGEIFLLGIPLPTPLALFGIIAIIIGMSLHSYYTMLLKKKENILVQAANVKHEQKPKLRA</sequence>
<feature type="transmembrane region" description="Helical" evidence="1">
    <location>
        <begin position="154"/>
        <end position="173"/>
    </location>
</feature>
<feature type="transmembrane region" description="Helical" evidence="1">
    <location>
        <begin position="257"/>
        <end position="280"/>
    </location>
</feature>
<name>A0A143HGA0_9BACL</name>
<feature type="transmembrane region" description="Helical" evidence="1">
    <location>
        <begin position="70"/>
        <end position="89"/>
    </location>
</feature>
<reference evidence="3" key="2">
    <citation type="submission" date="2016-03" db="EMBL/GenBank/DDBJ databases">
        <authorList>
            <person name="Ploux O."/>
        </authorList>
    </citation>
    <scope>NUCLEOTIDE SEQUENCE [LARGE SCALE GENOMIC DNA]</scope>
    <source>
        <strain evidence="3">PP9</strain>
    </source>
</reference>
<feature type="transmembrane region" description="Helical" evidence="1">
    <location>
        <begin position="95"/>
        <end position="116"/>
    </location>
</feature>
<accession>A0A143HGA0</accession>
<feature type="transmembrane region" description="Helical" evidence="1">
    <location>
        <begin position="128"/>
        <end position="148"/>
    </location>
</feature>
<dbReference type="OrthoDB" id="3457556at2"/>